<keyword evidence="4" id="KW-0862">Zinc</keyword>
<comment type="caution">
    <text evidence="8">The sequence shown here is derived from an EMBL/GenBank/DDBJ whole genome shotgun (WGS) entry which is preliminary data.</text>
</comment>
<organism evidence="8 10">
    <name type="scientific">Leptospira perolatii</name>
    <dbReference type="NCBI Taxonomy" id="2023191"/>
    <lineage>
        <taxon>Bacteria</taxon>
        <taxon>Pseudomonadati</taxon>
        <taxon>Spirochaetota</taxon>
        <taxon>Spirochaetia</taxon>
        <taxon>Leptospirales</taxon>
        <taxon>Leptospiraceae</taxon>
        <taxon>Leptospira</taxon>
    </lineage>
</organism>
<dbReference type="PROSITE" id="PS50249">
    <property type="entry name" value="MPN"/>
    <property type="match status" value="1"/>
</dbReference>
<evidence type="ECO:0000256" key="3">
    <source>
        <dbReference type="ARBA" id="ARBA00022801"/>
    </source>
</evidence>
<evidence type="ECO:0000256" key="1">
    <source>
        <dbReference type="ARBA" id="ARBA00022670"/>
    </source>
</evidence>
<keyword evidence="5" id="KW-0482">Metalloprotease</keyword>
<evidence type="ECO:0000256" key="5">
    <source>
        <dbReference type="ARBA" id="ARBA00023049"/>
    </source>
</evidence>
<dbReference type="InterPro" id="IPR025657">
    <property type="entry name" value="RadC_JAB"/>
</dbReference>
<dbReference type="Pfam" id="PF20582">
    <property type="entry name" value="UPF0758_N"/>
    <property type="match status" value="1"/>
</dbReference>
<evidence type="ECO:0000313" key="8">
    <source>
        <dbReference type="EMBL" id="PJZ73626.1"/>
    </source>
</evidence>
<gene>
    <name evidence="7" type="ORF">CH360_10195</name>
    <name evidence="8" type="ORF">CH373_09050</name>
</gene>
<dbReference type="AlphaFoldDB" id="A0A2M9ZNH6"/>
<dbReference type="InterPro" id="IPR037518">
    <property type="entry name" value="MPN"/>
</dbReference>
<dbReference type="PANTHER" id="PTHR30471">
    <property type="entry name" value="DNA REPAIR PROTEIN RADC"/>
    <property type="match status" value="1"/>
</dbReference>
<evidence type="ECO:0000313" key="7">
    <source>
        <dbReference type="EMBL" id="PJZ69639.1"/>
    </source>
</evidence>
<dbReference type="PANTHER" id="PTHR30471:SF3">
    <property type="entry name" value="UPF0758 PROTEIN YEES-RELATED"/>
    <property type="match status" value="1"/>
</dbReference>
<dbReference type="EMBL" id="NPDZ01000004">
    <property type="protein sequence ID" value="PJZ73626.1"/>
    <property type="molecule type" value="Genomic_DNA"/>
</dbReference>
<keyword evidence="9" id="KW-1185">Reference proteome</keyword>
<dbReference type="OrthoDB" id="9804482at2"/>
<keyword evidence="2" id="KW-0479">Metal-binding</keyword>
<accession>A0A2M9ZNH6</accession>
<dbReference type="InterPro" id="IPR001405">
    <property type="entry name" value="UPF0758"/>
</dbReference>
<proteinExistence type="predicted"/>
<dbReference type="Pfam" id="PF04002">
    <property type="entry name" value="RadC"/>
    <property type="match status" value="1"/>
</dbReference>
<sequence length="197" mass="22025">MIAVLLGKGDRYRPIEDLSREVLKVTRGLNGLLTYDSSRLKSIPGLGSAKASILSASVELAKRFKYQSLKGAPFRPKQLAAYMRRVFLPMKRECFLLATVSPGGRLLRTEVVSKGSLEEVGVHPRDLARIILNDEASEALIAHNHPGMSSYPSKEDIEVYERLGKILEELDVHLIDHWIFGIDGIFSCKHSTHLDEE</sequence>
<dbReference type="Proteomes" id="UP000231990">
    <property type="component" value="Unassembled WGS sequence"/>
</dbReference>
<name>A0A2M9ZNH6_9LEPT</name>
<evidence type="ECO:0000256" key="2">
    <source>
        <dbReference type="ARBA" id="ARBA00022723"/>
    </source>
</evidence>
<dbReference type="EMBL" id="NPDY01000008">
    <property type="protein sequence ID" value="PJZ69639.1"/>
    <property type="molecule type" value="Genomic_DNA"/>
</dbReference>
<evidence type="ECO:0000256" key="4">
    <source>
        <dbReference type="ARBA" id="ARBA00022833"/>
    </source>
</evidence>
<evidence type="ECO:0000313" key="10">
    <source>
        <dbReference type="Proteomes" id="UP000231990"/>
    </source>
</evidence>
<evidence type="ECO:0000313" key="9">
    <source>
        <dbReference type="Proteomes" id="UP000231962"/>
    </source>
</evidence>
<dbReference type="GO" id="GO:0006508">
    <property type="term" value="P:proteolysis"/>
    <property type="evidence" value="ECO:0007669"/>
    <property type="project" value="UniProtKB-KW"/>
</dbReference>
<dbReference type="GO" id="GO:0046872">
    <property type="term" value="F:metal ion binding"/>
    <property type="evidence" value="ECO:0007669"/>
    <property type="project" value="UniProtKB-KW"/>
</dbReference>
<keyword evidence="1" id="KW-0645">Protease</keyword>
<dbReference type="Proteomes" id="UP000231962">
    <property type="component" value="Unassembled WGS sequence"/>
</dbReference>
<protein>
    <submittedName>
        <fullName evidence="8">DNA repair protein</fullName>
    </submittedName>
</protein>
<dbReference type="GO" id="GO:0008237">
    <property type="term" value="F:metallopeptidase activity"/>
    <property type="evidence" value="ECO:0007669"/>
    <property type="project" value="UniProtKB-KW"/>
</dbReference>
<reference evidence="9 10" key="1">
    <citation type="submission" date="2017-07" db="EMBL/GenBank/DDBJ databases">
        <title>Leptospira spp. isolated from tropical soils.</title>
        <authorList>
            <person name="Thibeaux R."/>
            <person name="Iraola G."/>
            <person name="Ferres I."/>
            <person name="Bierque E."/>
            <person name="Girault D."/>
            <person name="Soupe-Gilbert M.-E."/>
            <person name="Picardeau M."/>
            <person name="Goarant C."/>
        </authorList>
    </citation>
    <scope>NUCLEOTIDE SEQUENCE [LARGE SCALE GENOMIC DNA]</scope>
    <source>
        <strain evidence="8 10">FH1-B-B1</strain>
        <strain evidence="7 9">FH1-B-C1</strain>
    </source>
</reference>
<dbReference type="Gene3D" id="3.40.140.10">
    <property type="entry name" value="Cytidine Deaminase, domain 2"/>
    <property type="match status" value="1"/>
</dbReference>
<keyword evidence="3" id="KW-0378">Hydrolase</keyword>
<dbReference type="InterPro" id="IPR046778">
    <property type="entry name" value="UPF0758_N"/>
</dbReference>
<evidence type="ECO:0000259" key="6">
    <source>
        <dbReference type="PROSITE" id="PS50249"/>
    </source>
</evidence>
<feature type="domain" description="MPN" evidence="6">
    <location>
        <begin position="66"/>
        <end position="194"/>
    </location>
</feature>